<dbReference type="EMBL" id="FQXV01000003">
    <property type="protein sequence ID" value="SHH87161.1"/>
    <property type="molecule type" value="Genomic_DNA"/>
</dbReference>
<dbReference type="InterPro" id="IPR036188">
    <property type="entry name" value="FAD/NAD-bd_sf"/>
</dbReference>
<comment type="cofactor">
    <cofactor evidence="1">
        <name>FAD</name>
        <dbReference type="ChEBI" id="CHEBI:57692"/>
    </cofactor>
</comment>
<dbReference type="Pfam" id="PF00890">
    <property type="entry name" value="FAD_binding_2"/>
    <property type="match status" value="1"/>
</dbReference>
<evidence type="ECO:0000256" key="1">
    <source>
        <dbReference type="ARBA" id="ARBA00001974"/>
    </source>
</evidence>
<keyword evidence="4" id="KW-0560">Oxidoreductase</keyword>
<keyword evidence="7" id="KW-1185">Reference proteome</keyword>
<keyword evidence="2" id="KW-0285">Flavoprotein</keyword>
<dbReference type="RefSeq" id="WP_073076846.1">
    <property type="nucleotide sequence ID" value="NZ_FQXV01000003.1"/>
</dbReference>
<dbReference type="Gene3D" id="3.90.700.10">
    <property type="entry name" value="Succinate dehydrogenase/fumarate reductase flavoprotein, catalytic domain"/>
    <property type="match status" value="1"/>
</dbReference>
<dbReference type="AlphaFoldDB" id="A0A1M5WI45"/>
<dbReference type="PANTHER" id="PTHR43400">
    <property type="entry name" value="FUMARATE REDUCTASE"/>
    <property type="match status" value="1"/>
</dbReference>
<dbReference type="GO" id="GO:0033765">
    <property type="term" value="F:steroid dehydrogenase activity, acting on the CH-CH group of donors"/>
    <property type="evidence" value="ECO:0007669"/>
    <property type="project" value="UniProtKB-ARBA"/>
</dbReference>
<dbReference type="InterPro" id="IPR050315">
    <property type="entry name" value="FAD-oxidoreductase_2"/>
</dbReference>
<evidence type="ECO:0000256" key="3">
    <source>
        <dbReference type="ARBA" id="ARBA00022827"/>
    </source>
</evidence>
<evidence type="ECO:0000313" key="7">
    <source>
        <dbReference type="Proteomes" id="UP000183995"/>
    </source>
</evidence>
<sequence>MEPRSYCNLSPKRGWSWETPPAPVPEGQIAETVEADVVIMGGGISGLAAGARCVQRGLSVVIVDRFRALLGRAGHVGVLDSAVMRRLGVTIDKKRFARDWMMISGSRASEELLWLYLNRSGEAFDWLMAQGGEAVDATLYTGYYKGPVFNEYPGTHIVFQKPGYDKYKNKMGGMLVVEILERTILEGGGKIVRPVRAEQLEKDENGRVVSFIAKSEADGKYRRYAGKKGVIIATGDIEGDPEMLAAFCPLALKPTIARYWPKGNNTGDGHKMAYWAGAAFDDPGWALSLHGRKDDDASYFSFYFLFVNARGRRFMNEDTWTQAKSIRVLSQPGGDYAFTVMDAKWLEDFGARFEITGGQAVTPLNIANWGDKWSPDCGLGETIEQMVRKGKCAWKADTLEELAEKMGVPAENLKAAVARYNALYEMGDDVDFGKRSELLTSIVKPPFYALKWGPALLDVFGGALTDTSMRVLDPDHEPIPGLYAVGNAAGGFYGVDYPLLLNGNSFGRALTWGLAVTEGIEADSAGLPAK</sequence>
<organism evidence="6 7">
    <name type="scientific">Sporobacter termitidis DSM 10068</name>
    <dbReference type="NCBI Taxonomy" id="1123282"/>
    <lineage>
        <taxon>Bacteria</taxon>
        <taxon>Bacillati</taxon>
        <taxon>Bacillota</taxon>
        <taxon>Clostridia</taxon>
        <taxon>Eubacteriales</taxon>
        <taxon>Oscillospiraceae</taxon>
        <taxon>Sporobacter</taxon>
    </lineage>
</organism>
<name>A0A1M5WI45_9FIRM</name>
<dbReference type="SUPFAM" id="SSF51905">
    <property type="entry name" value="FAD/NAD(P)-binding domain"/>
    <property type="match status" value="1"/>
</dbReference>
<accession>A0A1M5WI45</accession>
<dbReference type="Proteomes" id="UP000183995">
    <property type="component" value="Unassembled WGS sequence"/>
</dbReference>
<dbReference type="STRING" id="1123282.SAMN02745823_01288"/>
<evidence type="ECO:0000256" key="2">
    <source>
        <dbReference type="ARBA" id="ARBA00022630"/>
    </source>
</evidence>
<proteinExistence type="predicted"/>
<dbReference type="SUPFAM" id="SSF56425">
    <property type="entry name" value="Succinate dehydrogenase/fumarate reductase flavoprotein, catalytic domain"/>
    <property type="match status" value="1"/>
</dbReference>
<evidence type="ECO:0000313" key="6">
    <source>
        <dbReference type="EMBL" id="SHH87161.1"/>
    </source>
</evidence>
<evidence type="ECO:0000256" key="4">
    <source>
        <dbReference type="ARBA" id="ARBA00023002"/>
    </source>
</evidence>
<dbReference type="PANTHER" id="PTHR43400:SF7">
    <property type="entry name" value="FAD-DEPENDENT OXIDOREDUCTASE 2 FAD BINDING DOMAIN-CONTAINING PROTEIN"/>
    <property type="match status" value="1"/>
</dbReference>
<dbReference type="Gene3D" id="3.50.50.60">
    <property type="entry name" value="FAD/NAD(P)-binding domain"/>
    <property type="match status" value="1"/>
</dbReference>
<keyword evidence="3" id="KW-0274">FAD</keyword>
<gene>
    <name evidence="6" type="ORF">SAMN02745823_01288</name>
</gene>
<feature type="domain" description="FAD-dependent oxidoreductase 2 FAD-binding" evidence="5">
    <location>
        <begin position="36"/>
        <end position="495"/>
    </location>
</feature>
<dbReference type="InterPro" id="IPR027477">
    <property type="entry name" value="Succ_DH/fumarate_Rdtase_cat_sf"/>
</dbReference>
<reference evidence="6 7" key="1">
    <citation type="submission" date="2016-11" db="EMBL/GenBank/DDBJ databases">
        <authorList>
            <person name="Jaros S."/>
            <person name="Januszkiewicz K."/>
            <person name="Wedrychowicz H."/>
        </authorList>
    </citation>
    <scope>NUCLEOTIDE SEQUENCE [LARGE SCALE GENOMIC DNA]</scope>
    <source>
        <strain evidence="6 7">DSM 10068</strain>
    </source>
</reference>
<dbReference type="InterPro" id="IPR003953">
    <property type="entry name" value="FAD-dep_OxRdtase_2_FAD-bd"/>
</dbReference>
<evidence type="ECO:0000259" key="5">
    <source>
        <dbReference type="Pfam" id="PF00890"/>
    </source>
</evidence>
<protein>
    <submittedName>
        <fullName evidence="6">FAD binding domain-containing protein</fullName>
    </submittedName>
</protein>
<dbReference type="OrthoDB" id="1646667at2"/>